<dbReference type="PANTHER" id="PTHR16228:SF22">
    <property type="entry name" value="SOLUTE CARRIER FAMILY 41 MEMBER 3"/>
    <property type="match status" value="1"/>
</dbReference>
<dbReference type="GO" id="GO:0030001">
    <property type="term" value="P:metal ion transport"/>
    <property type="evidence" value="ECO:0007669"/>
    <property type="project" value="UniProtKB-UniRule"/>
</dbReference>
<organism evidence="3 4">
    <name type="scientific">Hymenochirus boettgeri</name>
    <name type="common">Congo dwarf clawed frog</name>
    <dbReference type="NCBI Taxonomy" id="247094"/>
    <lineage>
        <taxon>Eukaryota</taxon>
        <taxon>Metazoa</taxon>
        <taxon>Chordata</taxon>
        <taxon>Craniata</taxon>
        <taxon>Vertebrata</taxon>
        <taxon>Euteleostomi</taxon>
        <taxon>Amphibia</taxon>
        <taxon>Batrachia</taxon>
        <taxon>Anura</taxon>
        <taxon>Pipoidea</taxon>
        <taxon>Pipidae</taxon>
        <taxon>Pipinae</taxon>
        <taxon>Hymenochirus</taxon>
    </lineage>
</organism>
<feature type="compositionally biased region" description="Basic and acidic residues" evidence="2">
    <location>
        <begin position="30"/>
        <end position="41"/>
    </location>
</feature>
<dbReference type="GO" id="GO:0022890">
    <property type="term" value="F:inorganic cation transmembrane transporter activity"/>
    <property type="evidence" value="ECO:0007669"/>
    <property type="project" value="UniProtKB-UniRule"/>
</dbReference>
<accession>A0A8T2IJ20</accession>
<comment type="caution">
    <text evidence="3">The sequence shown here is derived from an EMBL/GenBank/DDBJ whole genome shotgun (WGS) entry which is preliminary data.</text>
</comment>
<keyword evidence="1" id="KW-0406">Ion transport</keyword>
<dbReference type="InterPro" id="IPR045349">
    <property type="entry name" value="SLC41A1-3"/>
</dbReference>
<keyword evidence="4" id="KW-1185">Reference proteome</keyword>
<dbReference type="GO" id="GO:0008324">
    <property type="term" value="F:monoatomic cation transmembrane transporter activity"/>
    <property type="evidence" value="ECO:0007669"/>
    <property type="project" value="UniProtKB-UniRule"/>
</dbReference>
<keyword evidence="1" id="KW-0460">Magnesium</keyword>
<dbReference type="EMBL" id="JAACNH010000655">
    <property type="protein sequence ID" value="KAG8430758.1"/>
    <property type="molecule type" value="Genomic_DNA"/>
</dbReference>
<evidence type="ECO:0000256" key="1">
    <source>
        <dbReference type="RuleBase" id="RU369007"/>
    </source>
</evidence>
<feature type="region of interest" description="Disordered" evidence="2">
    <location>
        <begin position="1"/>
        <end position="67"/>
    </location>
</feature>
<reference evidence="3" key="1">
    <citation type="thesis" date="2020" institute="ProQuest LLC" country="789 East Eisenhower Parkway, Ann Arbor, MI, USA">
        <title>Comparative Genomics and Chromosome Evolution.</title>
        <authorList>
            <person name="Mudd A.B."/>
        </authorList>
    </citation>
    <scope>NUCLEOTIDE SEQUENCE</scope>
    <source>
        <strain evidence="3">Female2</strain>
        <tissue evidence="3">Blood</tissue>
    </source>
</reference>
<protein>
    <recommendedName>
        <fullName evidence="1">Solute carrier family 41 member</fullName>
    </recommendedName>
</protein>
<name>A0A8T2IJ20_9PIPI</name>
<dbReference type="Proteomes" id="UP000812440">
    <property type="component" value="Unassembled WGS sequence"/>
</dbReference>
<comment type="function">
    <text evidence="1">Acts as a magnesium transporter.</text>
</comment>
<feature type="transmembrane region" description="Helical" evidence="1">
    <location>
        <begin position="72"/>
        <end position="94"/>
    </location>
</feature>
<dbReference type="GO" id="GO:0005886">
    <property type="term" value="C:plasma membrane"/>
    <property type="evidence" value="ECO:0007669"/>
    <property type="project" value="TreeGrafter"/>
</dbReference>
<evidence type="ECO:0000313" key="4">
    <source>
        <dbReference type="Proteomes" id="UP000812440"/>
    </source>
</evidence>
<feature type="compositionally biased region" description="Basic and acidic residues" evidence="2">
    <location>
        <begin position="50"/>
        <end position="66"/>
    </location>
</feature>
<dbReference type="OrthoDB" id="10548748at2759"/>
<gene>
    <name evidence="3" type="ORF">GDO86_020043</name>
</gene>
<comment type="caution">
    <text evidence="1">Lacks conserved residue(s) required for the propagation of feature annotation.</text>
</comment>
<comment type="subcellular location">
    <subcellularLocation>
        <location evidence="1">Membrane</location>
        <topology evidence="1">Multi-pass membrane protein</topology>
    </subcellularLocation>
</comment>
<keyword evidence="1" id="KW-0813">Transport</keyword>
<evidence type="ECO:0000256" key="2">
    <source>
        <dbReference type="SAM" id="MobiDB-lite"/>
    </source>
</evidence>
<evidence type="ECO:0000313" key="3">
    <source>
        <dbReference type="EMBL" id="KAG8430758.1"/>
    </source>
</evidence>
<proteinExistence type="inferred from homology"/>
<keyword evidence="1" id="KW-1133">Transmembrane helix</keyword>
<keyword evidence="1" id="KW-0472">Membrane</keyword>
<dbReference type="AlphaFoldDB" id="A0A8T2IJ20"/>
<sequence>MKGEETRQRKKEGRAKNGDRSKQRAKHKNKQNETRDNHREMAEEEIPLILDKRPPERKPPMHKPGEESSISITLQVLFPYLLAGLGMVLAGMVLDEVQSVSSWC</sequence>
<dbReference type="PANTHER" id="PTHR16228">
    <property type="entry name" value="DIVALENT CATION TRANSPORTER SOLUTE CARRIER FAMILY 41"/>
    <property type="match status" value="1"/>
</dbReference>
<comment type="similarity">
    <text evidence="1">Belongs to the SLC41A transporter family.</text>
</comment>
<keyword evidence="1" id="KW-0812">Transmembrane</keyword>